<gene>
    <name evidence="7" type="ORF">SAMN05216464_11122</name>
</gene>
<keyword evidence="3" id="KW-0731">Sigma factor</keyword>
<dbReference type="InterPro" id="IPR014284">
    <property type="entry name" value="RNA_pol_sigma-70_dom"/>
</dbReference>
<dbReference type="NCBIfam" id="TIGR02937">
    <property type="entry name" value="sigma70-ECF"/>
    <property type="match status" value="1"/>
</dbReference>
<keyword evidence="8" id="KW-1185">Reference proteome</keyword>
<evidence type="ECO:0000259" key="5">
    <source>
        <dbReference type="Pfam" id="PF04542"/>
    </source>
</evidence>
<dbReference type="InterPro" id="IPR013325">
    <property type="entry name" value="RNA_pol_sigma_r2"/>
</dbReference>
<organism evidence="7 8">
    <name type="scientific">Mucilaginibacter pineti</name>
    <dbReference type="NCBI Taxonomy" id="1391627"/>
    <lineage>
        <taxon>Bacteria</taxon>
        <taxon>Pseudomonadati</taxon>
        <taxon>Bacteroidota</taxon>
        <taxon>Sphingobacteriia</taxon>
        <taxon>Sphingobacteriales</taxon>
        <taxon>Sphingobacteriaceae</taxon>
        <taxon>Mucilaginibacter</taxon>
    </lineage>
</organism>
<evidence type="ECO:0000259" key="6">
    <source>
        <dbReference type="Pfam" id="PF08281"/>
    </source>
</evidence>
<dbReference type="PANTHER" id="PTHR43133">
    <property type="entry name" value="RNA POLYMERASE ECF-TYPE SIGMA FACTO"/>
    <property type="match status" value="1"/>
</dbReference>
<dbReference type="SUPFAM" id="SSF88659">
    <property type="entry name" value="Sigma3 and sigma4 domains of RNA polymerase sigma factors"/>
    <property type="match status" value="1"/>
</dbReference>
<dbReference type="Pfam" id="PF08281">
    <property type="entry name" value="Sigma70_r4_2"/>
    <property type="match status" value="1"/>
</dbReference>
<dbReference type="NCBIfam" id="TIGR02985">
    <property type="entry name" value="Sig70_bacteroi1"/>
    <property type="match status" value="1"/>
</dbReference>
<dbReference type="PANTHER" id="PTHR43133:SF46">
    <property type="entry name" value="RNA POLYMERASE SIGMA-70 FACTOR ECF SUBFAMILY"/>
    <property type="match status" value="1"/>
</dbReference>
<evidence type="ECO:0000313" key="8">
    <source>
        <dbReference type="Proteomes" id="UP000199072"/>
    </source>
</evidence>
<evidence type="ECO:0000256" key="3">
    <source>
        <dbReference type="ARBA" id="ARBA00023082"/>
    </source>
</evidence>
<dbReference type="InterPro" id="IPR036388">
    <property type="entry name" value="WH-like_DNA-bd_sf"/>
</dbReference>
<comment type="similarity">
    <text evidence="1">Belongs to the sigma-70 factor family. ECF subfamily.</text>
</comment>
<evidence type="ECO:0000256" key="4">
    <source>
        <dbReference type="ARBA" id="ARBA00023163"/>
    </source>
</evidence>
<name>A0A1G7H1V3_9SPHI</name>
<dbReference type="InterPro" id="IPR039425">
    <property type="entry name" value="RNA_pol_sigma-70-like"/>
</dbReference>
<accession>A0A1G7H1V3</accession>
<feature type="domain" description="RNA polymerase sigma factor 70 region 4 type 2" evidence="6">
    <location>
        <begin position="124"/>
        <end position="176"/>
    </location>
</feature>
<evidence type="ECO:0000256" key="1">
    <source>
        <dbReference type="ARBA" id="ARBA00010641"/>
    </source>
</evidence>
<dbReference type="InterPro" id="IPR007627">
    <property type="entry name" value="RNA_pol_sigma70_r2"/>
</dbReference>
<dbReference type="GO" id="GO:0006352">
    <property type="term" value="P:DNA-templated transcription initiation"/>
    <property type="evidence" value="ECO:0007669"/>
    <property type="project" value="InterPro"/>
</dbReference>
<sequence>MSVKALHTDYELLQLIAAGDQRAFRLLYKKYHPVIFAFTYHLSGSKQEAQDIVQETMLYVWQHAGELSTMEKPLAFLKTYVKRRGIDMLRKQLTAQKSEATFGRNWQEAENETEQSMLLKDVRDQIEAAVSKLPKQQQQVYRLCYQQGLKYEEAAEQLKISRGTVQKHMKLALRALREQLKNNISYAALLIILKFL</sequence>
<protein>
    <submittedName>
        <fullName evidence="7">RNA polymerase sigma-70 factor, ECF subfamily</fullName>
    </submittedName>
</protein>
<dbReference type="InterPro" id="IPR013249">
    <property type="entry name" value="RNA_pol_sigma70_r4_t2"/>
</dbReference>
<dbReference type="STRING" id="1391627.SAMN05216464_11122"/>
<dbReference type="InterPro" id="IPR013324">
    <property type="entry name" value="RNA_pol_sigma_r3/r4-like"/>
</dbReference>
<evidence type="ECO:0000313" key="7">
    <source>
        <dbReference type="EMBL" id="SDE94408.1"/>
    </source>
</evidence>
<feature type="domain" description="RNA polymerase sigma-70 region 2" evidence="5">
    <location>
        <begin position="27"/>
        <end position="92"/>
    </location>
</feature>
<dbReference type="EMBL" id="FNAI01000011">
    <property type="protein sequence ID" value="SDE94408.1"/>
    <property type="molecule type" value="Genomic_DNA"/>
</dbReference>
<evidence type="ECO:0000256" key="2">
    <source>
        <dbReference type="ARBA" id="ARBA00023015"/>
    </source>
</evidence>
<dbReference type="Pfam" id="PF04542">
    <property type="entry name" value="Sigma70_r2"/>
    <property type="match status" value="1"/>
</dbReference>
<dbReference type="CDD" id="cd06171">
    <property type="entry name" value="Sigma70_r4"/>
    <property type="match status" value="1"/>
</dbReference>
<dbReference type="Gene3D" id="1.10.1740.10">
    <property type="match status" value="1"/>
</dbReference>
<dbReference type="GO" id="GO:0016987">
    <property type="term" value="F:sigma factor activity"/>
    <property type="evidence" value="ECO:0007669"/>
    <property type="project" value="UniProtKB-KW"/>
</dbReference>
<dbReference type="Gene3D" id="1.10.10.10">
    <property type="entry name" value="Winged helix-like DNA-binding domain superfamily/Winged helix DNA-binding domain"/>
    <property type="match status" value="1"/>
</dbReference>
<dbReference type="SUPFAM" id="SSF88946">
    <property type="entry name" value="Sigma2 domain of RNA polymerase sigma factors"/>
    <property type="match status" value="1"/>
</dbReference>
<dbReference type="GO" id="GO:0003677">
    <property type="term" value="F:DNA binding"/>
    <property type="evidence" value="ECO:0007669"/>
    <property type="project" value="InterPro"/>
</dbReference>
<dbReference type="AlphaFoldDB" id="A0A1G7H1V3"/>
<keyword evidence="4" id="KW-0804">Transcription</keyword>
<dbReference type="Proteomes" id="UP000199072">
    <property type="component" value="Unassembled WGS sequence"/>
</dbReference>
<reference evidence="7 8" key="1">
    <citation type="submission" date="2016-10" db="EMBL/GenBank/DDBJ databases">
        <authorList>
            <person name="de Groot N.N."/>
        </authorList>
    </citation>
    <scope>NUCLEOTIDE SEQUENCE [LARGE SCALE GENOMIC DNA]</scope>
    <source>
        <strain evidence="7 8">47C3B</strain>
    </source>
</reference>
<keyword evidence="2" id="KW-0805">Transcription regulation</keyword>
<dbReference type="InterPro" id="IPR014327">
    <property type="entry name" value="RNA_pol_sigma70_bacteroid"/>
</dbReference>
<proteinExistence type="inferred from homology"/>